<dbReference type="GO" id="GO:0016757">
    <property type="term" value="F:glycosyltransferase activity"/>
    <property type="evidence" value="ECO:0007669"/>
    <property type="project" value="UniProtKB-KW"/>
</dbReference>
<comment type="caution">
    <text evidence="4">The sequence shown here is derived from an EMBL/GenBank/DDBJ whole genome shotgun (WGS) entry which is preliminary data.</text>
</comment>
<feature type="domain" description="Glycosyltransferase subfamily 4-like N-terminal" evidence="3">
    <location>
        <begin position="12"/>
        <end position="160"/>
    </location>
</feature>
<keyword evidence="2 4" id="KW-0808">Transferase</keyword>
<dbReference type="Pfam" id="PF13692">
    <property type="entry name" value="Glyco_trans_1_4"/>
    <property type="match status" value="1"/>
</dbReference>
<reference evidence="4 5" key="1">
    <citation type="submission" date="2023-11" db="EMBL/GenBank/DDBJ databases">
        <title>Paucibacter sp. nov., isolated from fresh soil in Korea.</title>
        <authorList>
            <person name="Le N.T.T."/>
        </authorList>
    </citation>
    <scope>NUCLEOTIDE SEQUENCE [LARGE SCALE GENOMIC DNA]</scope>
    <source>
        <strain evidence="4 5">R3-3</strain>
    </source>
</reference>
<protein>
    <submittedName>
        <fullName evidence="4">Glycosyltransferase family 4 protein</fullName>
        <ecNumber evidence="4">2.4.-.-</ecNumber>
    </submittedName>
</protein>
<proteinExistence type="predicted"/>
<evidence type="ECO:0000256" key="1">
    <source>
        <dbReference type="ARBA" id="ARBA00022676"/>
    </source>
</evidence>
<dbReference type="CDD" id="cd03801">
    <property type="entry name" value="GT4_PimA-like"/>
    <property type="match status" value="1"/>
</dbReference>
<dbReference type="Proteomes" id="UP001285263">
    <property type="component" value="Unassembled WGS sequence"/>
</dbReference>
<sequence>MRVAFLALHFAEYSAHLAAALAESNDVLLILYADNARNELGERLQVEFARARLSIVTLDRPKAITDVVRNTRRIVRAVKEFSPEVVHTQEELRDELVFAMPMLRRYPWLMTVHDPTNHSGQDARRLRFSRYRVYRALVRRRVDAMFAHGTSLVAQLQRMQPKLVGRIYSIPHGPLGPPHEILLTEPLQLGHFLFFGRIHEYKGLRYFVEAVQRLHEQGLPVVGVIAGRGSDLQANLPQLQQTPGAFVVMDRYISEPDVQRLFAEATAVVLPYVDGTQSGVAALALGYGRPVIASRVGSIPELVHNGVNGVLIEPRDVDQLAEAMKSLLVDRERWRSMAAAALSLRSGSLSWRQIAATTEQAYRAALTRHSTVA</sequence>
<name>A0ABU5DC61_9BURK</name>
<dbReference type="SUPFAM" id="SSF53756">
    <property type="entry name" value="UDP-Glycosyltransferase/glycogen phosphorylase"/>
    <property type="match status" value="1"/>
</dbReference>
<dbReference type="PANTHER" id="PTHR12526:SF510">
    <property type="entry name" value="D-INOSITOL 3-PHOSPHATE GLYCOSYLTRANSFERASE"/>
    <property type="match status" value="1"/>
</dbReference>
<organism evidence="4 5">
    <name type="scientific">Roseateles agri</name>
    <dbReference type="NCBI Taxonomy" id="3098619"/>
    <lineage>
        <taxon>Bacteria</taxon>
        <taxon>Pseudomonadati</taxon>
        <taxon>Pseudomonadota</taxon>
        <taxon>Betaproteobacteria</taxon>
        <taxon>Burkholderiales</taxon>
        <taxon>Sphaerotilaceae</taxon>
        <taxon>Roseateles</taxon>
    </lineage>
</organism>
<gene>
    <name evidence="4" type="ORF">SNE35_05045</name>
</gene>
<dbReference type="EC" id="2.4.-.-" evidence="4"/>
<evidence type="ECO:0000313" key="5">
    <source>
        <dbReference type="Proteomes" id="UP001285263"/>
    </source>
</evidence>
<dbReference type="RefSeq" id="WP_320421772.1">
    <property type="nucleotide sequence ID" value="NZ_JAXCLA010000002.1"/>
</dbReference>
<evidence type="ECO:0000313" key="4">
    <source>
        <dbReference type="EMBL" id="MDY0743857.1"/>
    </source>
</evidence>
<accession>A0ABU5DC61</accession>
<evidence type="ECO:0000259" key="3">
    <source>
        <dbReference type="Pfam" id="PF13579"/>
    </source>
</evidence>
<dbReference type="Gene3D" id="3.40.50.2000">
    <property type="entry name" value="Glycogen Phosphorylase B"/>
    <property type="match status" value="2"/>
</dbReference>
<dbReference type="InterPro" id="IPR028098">
    <property type="entry name" value="Glyco_trans_4-like_N"/>
</dbReference>
<keyword evidence="5" id="KW-1185">Reference proteome</keyword>
<dbReference type="EMBL" id="JAXCLA010000002">
    <property type="protein sequence ID" value="MDY0743857.1"/>
    <property type="molecule type" value="Genomic_DNA"/>
</dbReference>
<evidence type="ECO:0000256" key="2">
    <source>
        <dbReference type="ARBA" id="ARBA00022679"/>
    </source>
</evidence>
<dbReference type="PANTHER" id="PTHR12526">
    <property type="entry name" value="GLYCOSYLTRANSFERASE"/>
    <property type="match status" value="1"/>
</dbReference>
<dbReference type="Pfam" id="PF13579">
    <property type="entry name" value="Glyco_trans_4_4"/>
    <property type="match status" value="1"/>
</dbReference>
<keyword evidence="1 4" id="KW-0328">Glycosyltransferase</keyword>